<feature type="compositionally biased region" description="Low complexity" evidence="1">
    <location>
        <begin position="63"/>
        <end position="77"/>
    </location>
</feature>
<dbReference type="AlphaFoldDB" id="A0A3P7RM60"/>
<dbReference type="EMBL" id="UYRU01102806">
    <property type="protein sequence ID" value="VDN41849.1"/>
    <property type="molecule type" value="Genomic_DNA"/>
</dbReference>
<dbReference type="Proteomes" id="UP000281553">
    <property type="component" value="Unassembled WGS sequence"/>
</dbReference>
<feature type="compositionally biased region" description="Low complexity" evidence="1">
    <location>
        <begin position="35"/>
        <end position="48"/>
    </location>
</feature>
<organism evidence="2 3">
    <name type="scientific">Dibothriocephalus latus</name>
    <name type="common">Fish tapeworm</name>
    <name type="synonym">Diphyllobothrium latum</name>
    <dbReference type="NCBI Taxonomy" id="60516"/>
    <lineage>
        <taxon>Eukaryota</taxon>
        <taxon>Metazoa</taxon>
        <taxon>Spiralia</taxon>
        <taxon>Lophotrochozoa</taxon>
        <taxon>Platyhelminthes</taxon>
        <taxon>Cestoda</taxon>
        <taxon>Eucestoda</taxon>
        <taxon>Diphyllobothriidea</taxon>
        <taxon>Diphyllobothriidae</taxon>
        <taxon>Dibothriocephalus</taxon>
    </lineage>
</organism>
<evidence type="ECO:0000313" key="2">
    <source>
        <dbReference type="EMBL" id="VDN41849.1"/>
    </source>
</evidence>
<sequence>MTDAMTTELQQPSSATALPTAVASTAAPSLYASITEEMTTMTEEASTTWQPSATSGTPALPESSDASSTGAGADLGTISTTPPGNV</sequence>
<evidence type="ECO:0000256" key="1">
    <source>
        <dbReference type="SAM" id="MobiDB-lite"/>
    </source>
</evidence>
<keyword evidence="3" id="KW-1185">Reference proteome</keyword>
<name>A0A3P7RM60_DIBLA</name>
<feature type="region of interest" description="Disordered" evidence="1">
    <location>
        <begin position="35"/>
        <end position="86"/>
    </location>
</feature>
<reference evidence="2 3" key="1">
    <citation type="submission" date="2018-11" db="EMBL/GenBank/DDBJ databases">
        <authorList>
            <consortium name="Pathogen Informatics"/>
        </authorList>
    </citation>
    <scope>NUCLEOTIDE SEQUENCE [LARGE SCALE GENOMIC DNA]</scope>
</reference>
<feature type="region of interest" description="Disordered" evidence="1">
    <location>
        <begin position="1"/>
        <end position="23"/>
    </location>
</feature>
<accession>A0A3P7RM60</accession>
<protein>
    <submittedName>
        <fullName evidence="2">Uncharacterized protein</fullName>
    </submittedName>
</protein>
<proteinExistence type="predicted"/>
<evidence type="ECO:0000313" key="3">
    <source>
        <dbReference type="Proteomes" id="UP000281553"/>
    </source>
</evidence>
<gene>
    <name evidence="2" type="ORF">DILT_LOCUS18660</name>
</gene>